<dbReference type="NCBIfam" id="TIGR00711">
    <property type="entry name" value="efflux_EmrB"/>
    <property type="match status" value="1"/>
</dbReference>
<evidence type="ECO:0000256" key="3">
    <source>
        <dbReference type="ARBA" id="ARBA00022475"/>
    </source>
</evidence>
<dbReference type="PROSITE" id="PS50850">
    <property type="entry name" value="MFS"/>
    <property type="match status" value="1"/>
</dbReference>
<keyword evidence="4" id="KW-0812">Transmembrane</keyword>
<dbReference type="KEGG" id="asoc:CB4_00857"/>
<keyword evidence="2" id="KW-0813">Transport</keyword>
<dbReference type="EMBL" id="AP017312">
    <property type="protein sequence ID" value="BAU26714.1"/>
    <property type="molecule type" value="Genomic_DNA"/>
</dbReference>
<dbReference type="Gene3D" id="1.20.1250.20">
    <property type="entry name" value="MFS general substrate transporter like domains"/>
    <property type="match status" value="1"/>
</dbReference>
<name>A0A0U5ASB0_9BACL</name>
<evidence type="ECO:0000256" key="5">
    <source>
        <dbReference type="ARBA" id="ARBA00022989"/>
    </source>
</evidence>
<dbReference type="RefSeq" id="WP_231956143.1">
    <property type="nucleotide sequence ID" value="NZ_AP017312.1"/>
</dbReference>
<keyword evidence="3" id="KW-1003">Cell membrane</keyword>
<dbReference type="PANTHER" id="PTHR23501">
    <property type="entry name" value="MAJOR FACILITATOR SUPERFAMILY"/>
    <property type="match status" value="1"/>
</dbReference>
<keyword evidence="6" id="KW-0472">Membrane</keyword>
<dbReference type="GO" id="GO:0005886">
    <property type="term" value="C:plasma membrane"/>
    <property type="evidence" value="ECO:0007669"/>
    <property type="project" value="UniProtKB-SubCell"/>
</dbReference>
<dbReference type="Proteomes" id="UP000217696">
    <property type="component" value="Chromosome"/>
</dbReference>
<evidence type="ECO:0000256" key="6">
    <source>
        <dbReference type="ARBA" id="ARBA00023136"/>
    </source>
</evidence>
<reference evidence="7 8" key="1">
    <citation type="submission" date="2015-12" db="EMBL/GenBank/DDBJ databases">
        <title>Genome sequence of Aneurinibacillus soli.</title>
        <authorList>
            <person name="Lee J.S."/>
            <person name="Lee K.C."/>
            <person name="Kim K.K."/>
            <person name="Lee B.W."/>
        </authorList>
    </citation>
    <scope>NUCLEOTIDE SEQUENCE [LARGE SCALE GENOMIC DNA]</scope>
    <source>
        <strain evidence="7 8">CB4</strain>
    </source>
</reference>
<dbReference type="PANTHER" id="PTHR23501:SF191">
    <property type="entry name" value="VACUOLAR BASIC AMINO ACID TRANSPORTER 4"/>
    <property type="match status" value="1"/>
</dbReference>
<dbReference type="InterPro" id="IPR036259">
    <property type="entry name" value="MFS_trans_sf"/>
</dbReference>
<protein>
    <submittedName>
        <fullName evidence="7">Multidrug resistance protein 3</fullName>
    </submittedName>
</protein>
<dbReference type="GO" id="GO:0022857">
    <property type="term" value="F:transmembrane transporter activity"/>
    <property type="evidence" value="ECO:0007669"/>
    <property type="project" value="InterPro"/>
</dbReference>
<evidence type="ECO:0000313" key="8">
    <source>
        <dbReference type="Proteomes" id="UP000217696"/>
    </source>
</evidence>
<dbReference type="SUPFAM" id="SSF103473">
    <property type="entry name" value="MFS general substrate transporter"/>
    <property type="match status" value="1"/>
</dbReference>
<evidence type="ECO:0000256" key="4">
    <source>
        <dbReference type="ARBA" id="ARBA00022692"/>
    </source>
</evidence>
<evidence type="ECO:0000256" key="1">
    <source>
        <dbReference type="ARBA" id="ARBA00004651"/>
    </source>
</evidence>
<evidence type="ECO:0000256" key="2">
    <source>
        <dbReference type="ARBA" id="ARBA00022448"/>
    </source>
</evidence>
<keyword evidence="8" id="KW-1185">Reference proteome</keyword>
<keyword evidence="5" id="KW-1133">Transmembrane helix</keyword>
<dbReference type="InterPro" id="IPR020846">
    <property type="entry name" value="MFS_dom"/>
</dbReference>
<proteinExistence type="predicted"/>
<dbReference type="Gene3D" id="1.20.1720.10">
    <property type="entry name" value="Multidrug resistance protein D"/>
    <property type="match status" value="1"/>
</dbReference>
<dbReference type="CDD" id="cd17502">
    <property type="entry name" value="MFS_Azr1_MDR_like"/>
    <property type="match status" value="1"/>
</dbReference>
<evidence type="ECO:0000313" key="7">
    <source>
        <dbReference type="EMBL" id="BAU26714.1"/>
    </source>
</evidence>
<dbReference type="InterPro" id="IPR004638">
    <property type="entry name" value="EmrB-like"/>
</dbReference>
<organism evidence="7 8">
    <name type="scientific">Aneurinibacillus soli</name>
    <dbReference type="NCBI Taxonomy" id="1500254"/>
    <lineage>
        <taxon>Bacteria</taxon>
        <taxon>Bacillati</taxon>
        <taxon>Bacillota</taxon>
        <taxon>Bacilli</taxon>
        <taxon>Bacillales</taxon>
        <taxon>Paenibacillaceae</taxon>
        <taxon>Aneurinibacillus group</taxon>
        <taxon>Aneurinibacillus</taxon>
    </lineage>
</organism>
<dbReference type="InterPro" id="IPR011701">
    <property type="entry name" value="MFS"/>
</dbReference>
<sequence length="499" mass="53548">MAGKQMNRRNVTIAMMVATFLAAIEVTIVSTAMPRIASDLGGLELISWVYAVYLLTTAVTTPIYGKLADLFGRKIIFTIGAIVFLIGSMLCGLSDSMEQLIWFRALQGIGAGAVLPVTFTIIGDIYTFEERAKIQGWFSSIWGISGIVGPLVGGFFVDQLSWHWIFFINVPFGIISIIMLWMYLEESFEKKKKHIDYAGVVTFTIGMTALLYAFLTGGQQYAWNSSSIIGLFVVAVVFLAVFIRVELKSPEPMLPLSLFKIRTISVSNTASLLLSALLIAMNAYLPMWVQGVYGKGATSAGLILTPMSIGWPLGAILCGRLILSIGARRTSLIGITILLAASLWLATVSIATPQLVLTLIMFVAGLGFGLSITVFTVVVQSSVDWSLRGAATASNSFLRTLGQACGIAVFGTLFNSALSGYMSGNRVPAGDMNQLLNPETARLLPPGIVAVMREGLASSLHQVFLTLFFLAGAALLITLFLPRKNPGVAGAGKPAAEQK</sequence>
<comment type="subcellular location">
    <subcellularLocation>
        <location evidence="1">Cell membrane</location>
        <topology evidence="1">Multi-pass membrane protein</topology>
    </subcellularLocation>
</comment>
<dbReference type="PRINTS" id="PR01036">
    <property type="entry name" value="TCRTETB"/>
</dbReference>
<gene>
    <name evidence="7" type="primary">bmr3</name>
    <name evidence="7" type="ORF">CB4_00857</name>
</gene>
<accession>A0A0U5ASB0</accession>
<dbReference type="FunFam" id="1.20.1720.10:FF:000004">
    <property type="entry name" value="EmrB/QacA family drug resistance transporter"/>
    <property type="match status" value="1"/>
</dbReference>
<dbReference type="Pfam" id="PF07690">
    <property type="entry name" value="MFS_1"/>
    <property type="match status" value="1"/>
</dbReference>
<dbReference type="AlphaFoldDB" id="A0A0U5ASB0"/>